<feature type="transmembrane region" description="Helical" evidence="13">
    <location>
        <begin position="59"/>
        <end position="76"/>
    </location>
</feature>
<protein>
    <submittedName>
        <fullName evidence="15">Cytochrome b561-like protein</fullName>
    </submittedName>
</protein>
<dbReference type="InterPro" id="IPR011577">
    <property type="entry name" value="Cyt_b561_bac/Ni-Hgenase"/>
</dbReference>
<keyword evidence="7" id="KW-0479">Metal-binding</keyword>
<keyword evidence="16" id="KW-1185">Reference proteome</keyword>
<evidence type="ECO:0000313" key="16">
    <source>
        <dbReference type="Proteomes" id="UP000004491"/>
    </source>
</evidence>
<dbReference type="AlphaFoldDB" id="G2DHN9"/>
<evidence type="ECO:0000256" key="11">
    <source>
        <dbReference type="ARBA" id="ARBA00023136"/>
    </source>
</evidence>
<dbReference type="InterPro" id="IPR016174">
    <property type="entry name" value="Di-haem_cyt_TM"/>
</dbReference>
<comment type="caution">
    <text evidence="15">The sequence shown here is derived from an EMBL/GenBank/DDBJ whole genome shotgun (WGS) entry which is preliminary data.</text>
</comment>
<dbReference type="PATRIC" id="fig|1048808.3.peg.3195"/>
<evidence type="ECO:0000256" key="2">
    <source>
        <dbReference type="ARBA" id="ARBA00004651"/>
    </source>
</evidence>
<dbReference type="Gene3D" id="1.20.950.20">
    <property type="entry name" value="Transmembrane di-heme cytochromes, Chain C"/>
    <property type="match status" value="2"/>
</dbReference>
<keyword evidence="8" id="KW-0249">Electron transport</keyword>
<dbReference type="EMBL" id="AFOC01000144">
    <property type="protein sequence ID" value="EGV49868.1"/>
    <property type="molecule type" value="Genomic_DNA"/>
</dbReference>
<comment type="cofactor">
    <cofactor evidence="1">
        <name>heme b</name>
        <dbReference type="ChEBI" id="CHEBI:60344"/>
    </cofactor>
</comment>
<organism evidence="15 16">
    <name type="scientific">endosymbiont of Riftia pachyptila</name>
    <name type="common">vent Ph05</name>
    <dbReference type="NCBI Taxonomy" id="1048808"/>
    <lineage>
        <taxon>Bacteria</taxon>
        <taxon>Pseudomonadati</taxon>
        <taxon>Pseudomonadota</taxon>
        <taxon>Gammaproteobacteria</taxon>
        <taxon>sulfur-oxidizing symbionts</taxon>
    </lineage>
</organism>
<evidence type="ECO:0000313" key="15">
    <source>
        <dbReference type="EMBL" id="EGV49868.1"/>
    </source>
</evidence>
<dbReference type="GO" id="GO:0020037">
    <property type="term" value="F:heme binding"/>
    <property type="evidence" value="ECO:0007669"/>
    <property type="project" value="TreeGrafter"/>
</dbReference>
<evidence type="ECO:0000256" key="1">
    <source>
        <dbReference type="ARBA" id="ARBA00001970"/>
    </source>
</evidence>
<dbReference type="InterPro" id="IPR052168">
    <property type="entry name" value="Cytochrome_b561_oxidase"/>
</dbReference>
<reference evidence="15" key="1">
    <citation type="journal article" date="2011" name="ISME J.">
        <title>The endosymbionts of the deep-sea tubeworms Riftia pachyptila and Tevnia jerichonana share an identical physiology as revealed by proteogenomic analyses.</title>
        <authorList>
            <person name="Gardebrecht A."/>
            <person name="Markert S."/>
            <person name="Felbeck H."/>
            <person name="Thuermer A."/>
            <person name="Albrecht D."/>
            <person name="Wollherr A."/>
            <person name="Kabisch J."/>
            <person name="Lehmann R."/>
            <person name="Daniel R."/>
            <person name="Liesegang H."/>
            <person name="Hecker M."/>
            <person name="Sievert S.M."/>
            <person name="Schweder T."/>
        </authorList>
    </citation>
    <scope>NUCLEOTIDE SEQUENCE [LARGE SCALE GENOMIC DNA]</scope>
</reference>
<dbReference type="GO" id="GO:0005886">
    <property type="term" value="C:plasma membrane"/>
    <property type="evidence" value="ECO:0007669"/>
    <property type="project" value="UniProtKB-SubCell"/>
</dbReference>
<evidence type="ECO:0000256" key="10">
    <source>
        <dbReference type="ARBA" id="ARBA00023004"/>
    </source>
</evidence>
<keyword evidence="3" id="KW-0813">Transport</keyword>
<name>G2DHN9_9GAMM</name>
<keyword evidence="11 13" id="KW-0472">Membrane</keyword>
<evidence type="ECO:0000256" key="6">
    <source>
        <dbReference type="ARBA" id="ARBA00022692"/>
    </source>
</evidence>
<dbReference type="GO" id="GO:0046872">
    <property type="term" value="F:metal ion binding"/>
    <property type="evidence" value="ECO:0007669"/>
    <property type="project" value="UniProtKB-KW"/>
</dbReference>
<keyword evidence="4" id="KW-1003">Cell membrane</keyword>
<evidence type="ECO:0000256" key="12">
    <source>
        <dbReference type="ARBA" id="ARBA00037975"/>
    </source>
</evidence>
<comment type="subcellular location">
    <subcellularLocation>
        <location evidence="2">Cell membrane</location>
        <topology evidence="2">Multi-pass membrane protein</topology>
    </subcellularLocation>
</comment>
<feature type="transmembrane region" description="Helical" evidence="13">
    <location>
        <begin position="20"/>
        <end position="38"/>
    </location>
</feature>
<evidence type="ECO:0000256" key="13">
    <source>
        <dbReference type="SAM" id="Phobius"/>
    </source>
</evidence>
<gene>
    <name evidence="15" type="ORF">Rifp1Sym_fm00050</name>
</gene>
<accession>G2DHN9</accession>
<evidence type="ECO:0000256" key="9">
    <source>
        <dbReference type="ARBA" id="ARBA00022989"/>
    </source>
</evidence>
<comment type="similarity">
    <text evidence="12">Belongs to the cytochrome b561 family.</text>
</comment>
<dbReference type="GO" id="GO:0022904">
    <property type="term" value="P:respiratory electron transport chain"/>
    <property type="evidence" value="ECO:0007669"/>
    <property type="project" value="InterPro"/>
</dbReference>
<evidence type="ECO:0000256" key="3">
    <source>
        <dbReference type="ARBA" id="ARBA00022448"/>
    </source>
</evidence>
<keyword evidence="10" id="KW-0408">Iron</keyword>
<dbReference type="Proteomes" id="UP000004491">
    <property type="component" value="Unassembled WGS sequence"/>
</dbReference>
<feature type="domain" description="Cytochrome b561 bacterial/Ni-hydrogenase" evidence="14">
    <location>
        <begin position="14"/>
        <end position="184"/>
    </location>
</feature>
<keyword evidence="9 13" id="KW-1133">Transmembrane helix</keyword>
<dbReference type="PANTHER" id="PTHR30529:SF1">
    <property type="entry name" value="CYTOCHROME B561 HOMOLOG 2"/>
    <property type="match status" value="1"/>
</dbReference>
<feature type="transmembrane region" description="Helical" evidence="13">
    <location>
        <begin position="96"/>
        <end position="115"/>
    </location>
</feature>
<dbReference type="GO" id="GO:0009055">
    <property type="term" value="F:electron transfer activity"/>
    <property type="evidence" value="ECO:0007669"/>
    <property type="project" value="InterPro"/>
</dbReference>
<evidence type="ECO:0000256" key="4">
    <source>
        <dbReference type="ARBA" id="ARBA00022475"/>
    </source>
</evidence>
<keyword evidence="5" id="KW-0349">Heme</keyword>
<sequence>MRHPMQWRNTTDAWGLPAILLHWLVALGLFGLFGLGLWMTGLDYYHPWYRRAPDLHRSIGSLLFLLVLLRLGWRLLNPTPTALPNHLPWEHLAARLVHWLLYLLPLLVMLSGYLISTADGRAVSVFDWFELPALLTGLEQQEEVMGRLHKLLAWGLIGTAAVHTSGALKHHFFDHDTTLTRILGSTKEQP</sequence>
<dbReference type="PANTHER" id="PTHR30529">
    <property type="entry name" value="CYTOCHROME B561"/>
    <property type="match status" value="1"/>
</dbReference>
<evidence type="ECO:0000256" key="5">
    <source>
        <dbReference type="ARBA" id="ARBA00022617"/>
    </source>
</evidence>
<dbReference type="SUPFAM" id="SSF81342">
    <property type="entry name" value="Transmembrane di-heme cytochromes"/>
    <property type="match status" value="1"/>
</dbReference>
<evidence type="ECO:0000256" key="7">
    <source>
        <dbReference type="ARBA" id="ARBA00022723"/>
    </source>
</evidence>
<proteinExistence type="inferred from homology"/>
<dbReference type="Pfam" id="PF01292">
    <property type="entry name" value="Ni_hydr_CYTB"/>
    <property type="match status" value="1"/>
</dbReference>
<keyword evidence="6 13" id="KW-0812">Transmembrane</keyword>
<evidence type="ECO:0000256" key="8">
    <source>
        <dbReference type="ARBA" id="ARBA00022982"/>
    </source>
</evidence>
<evidence type="ECO:0000259" key="14">
    <source>
        <dbReference type="Pfam" id="PF01292"/>
    </source>
</evidence>